<dbReference type="PANTHER" id="PTHR30386:SF24">
    <property type="entry name" value="MULTIDRUG RESISTANCE EFFLUX PUMP"/>
    <property type="match status" value="1"/>
</dbReference>
<keyword evidence="3" id="KW-0812">Transmembrane</keyword>
<evidence type="ECO:0000259" key="4">
    <source>
        <dbReference type="Pfam" id="PF25876"/>
    </source>
</evidence>
<protein>
    <submittedName>
        <fullName evidence="7">Membrane fusion protein (Multidrug efflux system)</fullName>
    </submittedName>
</protein>
<sequence length="394" mass="41966">MAQAEAKTMEIGEGGAVRGSESATLVTLKKPDTAPGDHGALSSPPARPRRRGHKRLVLGVLLVAALGGAGYYGAHWWRVGRFMVSTDDAYVGADMSILSAKVGGHIVALEVETNHPVKAGDVIARIDDGDYLLSLKAAEAKIATQQATIRRFGEQIAAGQASVDQAKAQLVSVEAELNRTQLEFDRQSELVKSQYSSRATLDNARADRDKAQAAVDAAKAAVTSAEANIDVLKAQRTEASQVQGELENARQQAQRDLDFTVVHAPFDGVIGNRAVQVGQLVQVGTRLVALVPIDQVYVDANFKETQLGKLKPGQKVDIAVDAYPDEEFHGHVVSVAPASGSVFSLLPPENATGNFTKIVQRVPVRIELDQSDRDKGELRPGMSVVATVDIRGGA</sequence>
<dbReference type="InterPro" id="IPR058625">
    <property type="entry name" value="MdtA-like_BSH"/>
</dbReference>
<evidence type="ECO:0000259" key="5">
    <source>
        <dbReference type="Pfam" id="PF25917"/>
    </source>
</evidence>
<feature type="domain" description="p-hydroxybenzoic acid efflux pump subunit AaeA-like beta-barrel" evidence="6">
    <location>
        <begin position="296"/>
        <end position="384"/>
    </location>
</feature>
<feature type="domain" description="Multidrug resistance protein MdtA-like alpha-helical hairpin" evidence="4">
    <location>
        <begin position="164"/>
        <end position="230"/>
    </location>
</feature>
<feature type="domain" description="Multidrug resistance protein MdtA-like barrel-sandwich hybrid" evidence="5">
    <location>
        <begin position="99"/>
        <end position="290"/>
    </location>
</feature>
<keyword evidence="3" id="KW-0472">Membrane</keyword>
<feature type="transmembrane region" description="Helical" evidence="3">
    <location>
        <begin position="56"/>
        <end position="77"/>
    </location>
</feature>
<dbReference type="Pfam" id="PF25963">
    <property type="entry name" value="Beta-barrel_AAEA"/>
    <property type="match status" value="1"/>
</dbReference>
<evidence type="ECO:0000256" key="1">
    <source>
        <dbReference type="SAM" id="Coils"/>
    </source>
</evidence>
<dbReference type="Gene3D" id="2.40.50.100">
    <property type="match status" value="1"/>
</dbReference>
<organism evidence="7 8">
    <name type="scientific">Ancylobacter amanitiformis</name>
    <dbReference type="NCBI Taxonomy" id="217069"/>
    <lineage>
        <taxon>Bacteria</taxon>
        <taxon>Pseudomonadati</taxon>
        <taxon>Pseudomonadota</taxon>
        <taxon>Alphaproteobacteria</taxon>
        <taxon>Hyphomicrobiales</taxon>
        <taxon>Xanthobacteraceae</taxon>
        <taxon>Ancylobacter</taxon>
    </lineage>
</organism>
<dbReference type="Gene3D" id="1.10.287.470">
    <property type="entry name" value="Helix hairpin bin"/>
    <property type="match status" value="2"/>
</dbReference>
<dbReference type="RefSeq" id="WP_306888162.1">
    <property type="nucleotide sequence ID" value="NZ_JAUSVR010000001.1"/>
</dbReference>
<feature type="region of interest" description="Disordered" evidence="2">
    <location>
        <begin position="1"/>
        <end position="50"/>
    </location>
</feature>
<dbReference type="Proteomes" id="UP001235094">
    <property type="component" value="Unassembled WGS sequence"/>
</dbReference>
<dbReference type="InterPro" id="IPR058624">
    <property type="entry name" value="MdtA-like_HH"/>
</dbReference>
<dbReference type="InterPro" id="IPR058634">
    <property type="entry name" value="AaeA-lik-b-barrel"/>
</dbReference>
<evidence type="ECO:0000313" key="7">
    <source>
        <dbReference type="EMBL" id="MDQ0509480.1"/>
    </source>
</evidence>
<dbReference type="EMBL" id="JAUSVR010000001">
    <property type="protein sequence ID" value="MDQ0509480.1"/>
    <property type="molecule type" value="Genomic_DNA"/>
</dbReference>
<keyword evidence="3" id="KW-1133">Transmembrane helix</keyword>
<name>A0ABU0LL99_9HYPH</name>
<reference evidence="7 8" key="1">
    <citation type="submission" date="2023-07" db="EMBL/GenBank/DDBJ databases">
        <title>Genomic Encyclopedia of Type Strains, Phase IV (KMG-IV): sequencing the most valuable type-strain genomes for metagenomic binning, comparative biology and taxonomic classification.</title>
        <authorList>
            <person name="Goeker M."/>
        </authorList>
    </citation>
    <scope>NUCLEOTIDE SEQUENCE [LARGE SCALE GENOMIC DNA]</scope>
    <source>
        <strain evidence="7 8">DSM 15561</strain>
    </source>
</reference>
<keyword evidence="1" id="KW-0175">Coiled coil</keyword>
<gene>
    <name evidence="7" type="ORF">QOZ99_000357</name>
</gene>
<dbReference type="PANTHER" id="PTHR30386">
    <property type="entry name" value="MEMBRANE FUSION SUBUNIT OF EMRAB-TOLC MULTIDRUG EFFLUX PUMP"/>
    <property type="match status" value="1"/>
</dbReference>
<dbReference type="Pfam" id="PF25876">
    <property type="entry name" value="HH_MFP_RND"/>
    <property type="match status" value="1"/>
</dbReference>
<dbReference type="Gene3D" id="2.40.30.170">
    <property type="match status" value="1"/>
</dbReference>
<dbReference type="Pfam" id="PF25917">
    <property type="entry name" value="BSH_RND"/>
    <property type="match status" value="1"/>
</dbReference>
<dbReference type="SUPFAM" id="SSF111369">
    <property type="entry name" value="HlyD-like secretion proteins"/>
    <property type="match status" value="3"/>
</dbReference>
<evidence type="ECO:0000259" key="6">
    <source>
        <dbReference type="Pfam" id="PF25963"/>
    </source>
</evidence>
<feature type="coiled-coil region" evidence="1">
    <location>
        <begin position="135"/>
        <end position="252"/>
    </location>
</feature>
<dbReference type="InterPro" id="IPR050739">
    <property type="entry name" value="MFP"/>
</dbReference>
<evidence type="ECO:0000313" key="8">
    <source>
        <dbReference type="Proteomes" id="UP001235094"/>
    </source>
</evidence>
<accession>A0ABU0LL99</accession>
<comment type="caution">
    <text evidence="7">The sequence shown here is derived from an EMBL/GenBank/DDBJ whole genome shotgun (WGS) entry which is preliminary data.</text>
</comment>
<proteinExistence type="predicted"/>
<evidence type="ECO:0000256" key="3">
    <source>
        <dbReference type="SAM" id="Phobius"/>
    </source>
</evidence>
<evidence type="ECO:0000256" key="2">
    <source>
        <dbReference type="SAM" id="MobiDB-lite"/>
    </source>
</evidence>
<keyword evidence="8" id="KW-1185">Reference proteome</keyword>